<evidence type="ECO:0000313" key="2">
    <source>
        <dbReference type="EMBL" id="SEN56504.1"/>
    </source>
</evidence>
<dbReference type="SUPFAM" id="SSF47336">
    <property type="entry name" value="ACP-like"/>
    <property type="match status" value="1"/>
</dbReference>
<dbReference type="EMBL" id="FOBB01000011">
    <property type="protein sequence ID" value="SEN56504.1"/>
    <property type="molecule type" value="Genomic_DNA"/>
</dbReference>
<dbReference type="STRING" id="573321.SAMN04488505_11186"/>
<sequence>MNATQQLQDIFAAALSIPAAQVTNELSYQSIPEWDSVSHIYLITELEAAFNISIDTEEVLEMSSVEKVKETLRKHQIAID</sequence>
<feature type="domain" description="Carrier" evidence="1">
    <location>
        <begin position="1"/>
        <end position="76"/>
    </location>
</feature>
<evidence type="ECO:0000313" key="3">
    <source>
        <dbReference type="Proteomes" id="UP000198984"/>
    </source>
</evidence>
<dbReference type="OrthoDB" id="9811033at2"/>
<dbReference type="RefSeq" id="WP_089920150.1">
    <property type="nucleotide sequence ID" value="NZ_FOBB01000011.1"/>
</dbReference>
<dbReference type="InterPro" id="IPR036736">
    <property type="entry name" value="ACP-like_sf"/>
</dbReference>
<evidence type="ECO:0000259" key="1">
    <source>
        <dbReference type="PROSITE" id="PS50075"/>
    </source>
</evidence>
<proteinExistence type="predicted"/>
<protein>
    <submittedName>
        <fullName evidence="2">Acyl carrier protein</fullName>
    </submittedName>
</protein>
<dbReference type="Pfam" id="PF00550">
    <property type="entry name" value="PP-binding"/>
    <property type="match status" value="1"/>
</dbReference>
<dbReference type="InterPro" id="IPR009081">
    <property type="entry name" value="PP-bd_ACP"/>
</dbReference>
<dbReference type="AlphaFoldDB" id="A0A1H8HKB1"/>
<dbReference type="Gene3D" id="1.10.1200.10">
    <property type="entry name" value="ACP-like"/>
    <property type="match status" value="1"/>
</dbReference>
<dbReference type="PROSITE" id="PS50075">
    <property type="entry name" value="CARRIER"/>
    <property type="match status" value="1"/>
</dbReference>
<name>A0A1H8HKB1_9BACT</name>
<gene>
    <name evidence="2" type="ORF">SAMN04488505_11186</name>
</gene>
<accession>A0A1H8HKB1</accession>
<organism evidence="2 3">
    <name type="scientific">Chitinophaga rupis</name>
    <dbReference type="NCBI Taxonomy" id="573321"/>
    <lineage>
        <taxon>Bacteria</taxon>
        <taxon>Pseudomonadati</taxon>
        <taxon>Bacteroidota</taxon>
        <taxon>Chitinophagia</taxon>
        <taxon>Chitinophagales</taxon>
        <taxon>Chitinophagaceae</taxon>
        <taxon>Chitinophaga</taxon>
    </lineage>
</organism>
<reference evidence="2 3" key="1">
    <citation type="submission" date="2016-10" db="EMBL/GenBank/DDBJ databases">
        <authorList>
            <person name="de Groot N.N."/>
        </authorList>
    </citation>
    <scope>NUCLEOTIDE SEQUENCE [LARGE SCALE GENOMIC DNA]</scope>
    <source>
        <strain evidence="2 3">DSM 21039</strain>
    </source>
</reference>
<dbReference type="Proteomes" id="UP000198984">
    <property type="component" value="Unassembled WGS sequence"/>
</dbReference>
<keyword evidence="3" id="KW-1185">Reference proteome</keyword>